<evidence type="ECO:0000256" key="3">
    <source>
        <dbReference type="SAM" id="MobiDB-lite"/>
    </source>
</evidence>
<feature type="compositionally biased region" description="Polar residues" evidence="3">
    <location>
        <begin position="155"/>
        <end position="165"/>
    </location>
</feature>
<gene>
    <name evidence="6" type="ORF">IDH45_17930</name>
</gene>
<dbReference type="EMBL" id="JACXJA010000024">
    <property type="protein sequence ID" value="MBD2863871.1"/>
    <property type="molecule type" value="Genomic_DNA"/>
</dbReference>
<reference evidence="6" key="1">
    <citation type="submission" date="2020-09" db="EMBL/GenBank/DDBJ databases">
        <title>A novel bacterium of genus Paenibacillus, isolated from South China Sea.</title>
        <authorList>
            <person name="Huang H."/>
            <person name="Mo K."/>
            <person name="Hu Y."/>
        </authorList>
    </citation>
    <scope>NUCLEOTIDE SEQUENCE</scope>
    <source>
        <strain evidence="6">IB182363</strain>
    </source>
</reference>
<feature type="compositionally biased region" description="Polar residues" evidence="3">
    <location>
        <begin position="202"/>
        <end position="213"/>
    </location>
</feature>
<proteinExistence type="inferred from homology"/>
<keyword evidence="7" id="KW-1185">Reference proteome</keyword>
<name>A0A927CCS9_9BACL</name>
<feature type="transmembrane region" description="Helical" evidence="4">
    <location>
        <begin position="115"/>
        <end position="135"/>
    </location>
</feature>
<dbReference type="Pfam" id="PF13490">
    <property type="entry name" value="zf-HC2"/>
    <property type="match status" value="1"/>
</dbReference>
<dbReference type="InterPro" id="IPR027383">
    <property type="entry name" value="Znf_put"/>
</dbReference>
<evidence type="ECO:0000256" key="4">
    <source>
        <dbReference type="SAM" id="Phobius"/>
    </source>
</evidence>
<dbReference type="InterPro" id="IPR041916">
    <property type="entry name" value="Anti_sigma_zinc_sf"/>
</dbReference>
<dbReference type="RefSeq" id="WP_190929504.1">
    <property type="nucleotide sequence ID" value="NZ_JACXJA010000024.1"/>
</dbReference>
<keyword evidence="4" id="KW-0812">Transmembrane</keyword>
<dbReference type="Proteomes" id="UP000639396">
    <property type="component" value="Unassembled WGS sequence"/>
</dbReference>
<sequence length="433" mass="45815">MNCQEVMELMQRDLDRDLNDSEHEAMTAHLQQCPDCAEMYSRLRQLSQELASLPKVAPPFSLVDSILPQLAEIDRQGDGLAATATATAGADSVTVPAPVTAIPAPIERPRRTRGIWSIAATGGIVAAGLLMALFINEMDGTNKVADDRGLLYSSAESTAAPQSAGQLRRESGGAPAMDAKSDTSDADGSAGNMEKKLPLGTAITNQSVGSEASSPDKETAERADPAVQPRFQPAKPSEQANAGQEAGAQEIGERSGINTFTAPDDAKKPETNTEAGGGSPETDIAPPRMEITAPALGDSSGDRTTDPAITDKNNITADQGREEQPESTSSDSAKSGRPDTMGLMAKPDPELLSEDGVLVAVADQASRSIVIRTADGKETHMYTSPQWSENEQVRLLKWSGSSKLTYSLTTESGVTKRIEIDVAQRKETNIQQP</sequence>
<dbReference type="Gene3D" id="1.10.10.1320">
    <property type="entry name" value="Anti-sigma factor, zinc-finger domain"/>
    <property type="match status" value="1"/>
</dbReference>
<feature type="domain" description="Putative zinc-finger" evidence="5">
    <location>
        <begin position="3"/>
        <end position="37"/>
    </location>
</feature>
<feature type="compositionally biased region" description="Low complexity" evidence="3">
    <location>
        <begin position="238"/>
        <end position="250"/>
    </location>
</feature>
<evidence type="ECO:0000256" key="2">
    <source>
        <dbReference type="ARBA" id="ARBA00024438"/>
    </source>
</evidence>
<accession>A0A927CCS9</accession>
<dbReference type="AlphaFoldDB" id="A0A927CCS9"/>
<evidence type="ECO:0000313" key="6">
    <source>
        <dbReference type="EMBL" id="MBD2863871.1"/>
    </source>
</evidence>
<evidence type="ECO:0000259" key="5">
    <source>
        <dbReference type="Pfam" id="PF13490"/>
    </source>
</evidence>
<keyword evidence="4" id="KW-1133">Transmembrane helix</keyword>
<evidence type="ECO:0000256" key="1">
    <source>
        <dbReference type="ARBA" id="ARBA00024353"/>
    </source>
</evidence>
<protein>
    <recommendedName>
        <fullName evidence="2">Anti-sigma-W factor RsiW</fullName>
    </recommendedName>
</protein>
<feature type="compositionally biased region" description="Basic and acidic residues" evidence="3">
    <location>
        <begin position="214"/>
        <end position="224"/>
    </location>
</feature>
<comment type="caution">
    <text evidence="6">The sequence shown here is derived from an EMBL/GenBank/DDBJ whole genome shotgun (WGS) entry which is preliminary data.</text>
</comment>
<feature type="region of interest" description="Disordered" evidence="3">
    <location>
        <begin position="155"/>
        <end position="348"/>
    </location>
</feature>
<evidence type="ECO:0000313" key="7">
    <source>
        <dbReference type="Proteomes" id="UP000639396"/>
    </source>
</evidence>
<organism evidence="6 7">
    <name type="scientific">Paenibacillus oceani</name>
    <dbReference type="NCBI Taxonomy" id="2772510"/>
    <lineage>
        <taxon>Bacteria</taxon>
        <taxon>Bacillati</taxon>
        <taxon>Bacillota</taxon>
        <taxon>Bacilli</taxon>
        <taxon>Bacillales</taxon>
        <taxon>Paenibacillaceae</taxon>
        <taxon>Paenibacillus</taxon>
    </lineage>
</organism>
<comment type="similarity">
    <text evidence="1">Belongs to the zinc-associated anti-sigma factor (ZAS) superfamily. Anti-sigma-W factor family.</text>
</comment>
<keyword evidence="4" id="KW-0472">Membrane</keyword>